<accession>A0A9P6KID5</accession>
<comment type="caution">
    <text evidence="1">The sequence shown here is derived from an EMBL/GenBank/DDBJ whole genome shotgun (WGS) entry which is preliminary data.</text>
</comment>
<dbReference type="OrthoDB" id="2443381at2759"/>
<evidence type="ECO:0000313" key="2">
    <source>
        <dbReference type="Proteomes" id="UP000780801"/>
    </source>
</evidence>
<sequence>HLGMDLLSSDPADLTFMGKGDLRLSTSKLYTWDFVYGPGRVDSGVDNFWMCKGVEVVEAEYQTEGLQAEVEDKAWDAICETIRDSVPPPSNEVVTEVYRWAHRLARNKSETFSKSLDDSPPQNRTLIVFTIKRRCPGSRFVNKHWTLKPILTKMADTARLWSTRSRDEDTYLKCQQRPFPDTYFGKLRYTKSDWTPVQDDIRSFVCFRTAGRVLYHLEATNVMHRFVVTYLAPEAMNVFPLVHLAEIFEYIQGKVQQTVTQIRQVKIRPSSNPKIPLSWLRPSFKNRGAVRLLMDYKAAMFAYCRINISSHTLSVERHYTGNLQLYLHIPWWLLVSEFHLICVYHTQ</sequence>
<gene>
    <name evidence="1" type="ORF">BGW38_001184</name>
</gene>
<name>A0A9P6KID5_9FUNG</name>
<dbReference type="EMBL" id="JAABOA010000136">
    <property type="protein sequence ID" value="KAF9585700.1"/>
    <property type="molecule type" value="Genomic_DNA"/>
</dbReference>
<protein>
    <submittedName>
        <fullName evidence="1">Uncharacterized protein</fullName>
    </submittedName>
</protein>
<feature type="non-terminal residue" evidence="1">
    <location>
        <position position="347"/>
    </location>
</feature>
<dbReference type="AlphaFoldDB" id="A0A9P6KID5"/>
<reference evidence="1" key="1">
    <citation type="journal article" date="2020" name="Fungal Divers.">
        <title>Resolving the Mortierellaceae phylogeny through synthesis of multi-gene phylogenetics and phylogenomics.</title>
        <authorList>
            <person name="Vandepol N."/>
            <person name="Liber J."/>
            <person name="Desiro A."/>
            <person name="Na H."/>
            <person name="Kennedy M."/>
            <person name="Barry K."/>
            <person name="Grigoriev I.V."/>
            <person name="Miller A.N."/>
            <person name="O'Donnell K."/>
            <person name="Stajich J.E."/>
            <person name="Bonito G."/>
        </authorList>
    </citation>
    <scope>NUCLEOTIDE SEQUENCE</scope>
    <source>
        <strain evidence="1">KOD1015</strain>
    </source>
</reference>
<organism evidence="1 2">
    <name type="scientific">Lunasporangiospora selenospora</name>
    <dbReference type="NCBI Taxonomy" id="979761"/>
    <lineage>
        <taxon>Eukaryota</taxon>
        <taxon>Fungi</taxon>
        <taxon>Fungi incertae sedis</taxon>
        <taxon>Mucoromycota</taxon>
        <taxon>Mortierellomycotina</taxon>
        <taxon>Mortierellomycetes</taxon>
        <taxon>Mortierellales</taxon>
        <taxon>Mortierellaceae</taxon>
        <taxon>Lunasporangiospora</taxon>
    </lineage>
</organism>
<proteinExistence type="predicted"/>
<evidence type="ECO:0000313" key="1">
    <source>
        <dbReference type="EMBL" id="KAF9585700.1"/>
    </source>
</evidence>
<keyword evidence="2" id="KW-1185">Reference proteome</keyword>
<dbReference type="Proteomes" id="UP000780801">
    <property type="component" value="Unassembled WGS sequence"/>
</dbReference>